<evidence type="ECO:0000256" key="5">
    <source>
        <dbReference type="ARBA" id="ARBA00022839"/>
    </source>
</evidence>
<proteinExistence type="inferred from homology"/>
<feature type="region of interest" description="Disordered" evidence="7">
    <location>
        <begin position="1"/>
        <end position="23"/>
    </location>
</feature>
<evidence type="ECO:0000313" key="8">
    <source>
        <dbReference type="EMBL" id="CAA6823387.1"/>
    </source>
</evidence>
<dbReference type="Pfam" id="PF02609">
    <property type="entry name" value="Exonuc_VII_S"/>
    <property type="match status" value="1"/>
</dbReference>
<feature type="compositionally biased region" description="Basic and acidic residues" evidence="7">
    <location>
        <begin position="7"/>
        <end position="17"/>
    </location>
</feature>
<dbReference type="NCBIfam" id="TIGR01280">
    <property type="entry name" value="xseB"/>
    <property type="match status" value="1"/>
</dbReference>
<dbReference type="Gene3D" id="1.10.287.1040">
    <property type="entry name" value="Exonuclease VII, small subunit"/>
    <property type="match status" value="1"/>
</dbReference>
<comment type="subcellular location">
    <subcellularLocation>
        <location evidence="6">Cytoplasm</location>
    </subcellularLocation>
</comment>
<sequence length="90" mass="10077">MSTKNPKKPETAVKSESEQPPDFESAIAELESLVQRMEGGELSLEDSLREFERGVQLTRLCQDQLKAAEHRVKLLTADGEEKDFIDGDAE</sequence>
<dbReference type="PANTHER" id="PTHR34137">
    <property type="entry name" value="EXODEOXYRIBONUCLEASE 7 SMALL SUBUNIT"/>
    <property type="match status" value="1"/>
</dbReference>
<keyword evidence="4 6" id="KW-0378">Hydrolase</keyword>
<reference evidence="8" key="1">
    <citation type="submission" date="2020-01" db="EMBL/GenBank/DDBJ databases">
        <authorList>
            <person name="Meier V. D."/>
            <person name="Meier V D."/>
        </authorList>
    </citation>
    <scope>NUCLEOTIDE SEQUENCE</scope>
    <source>
        <strain evidence="8">HLG_WM_MAG_08</strain>
    </source>
</reference>
<evidence type="ECO:0000256" key="6">
    <source>
        <dbReference type="HAMAP-Rule" id="MF_00337"/>
    </source>
</evidence>
<evidence type="ECO:0000256" key="7">
    <source>
        <dbReference type="SAM" id="MobiDB-lite"/>
    </source>
</evidence>
<dbReference type="GO" id="GO:0008855">
    <property type="term" value="F:exodeoxyribonuclease VII activity"/>
    <property type="evidence" value="ECO:0007669"/>
    <property type="project" value="UniProtKB-UniRule"/>
</dbReference>
<accession>A0A6S6TZ47</accession>
<evidence type="ECO:0000256" key="4">
    <source>
        <dbReference type="ARBA" id="ARBA00022801"/>
    </source>
</evidence>
<comment type="subunit">
    <text evidence="6">Heterooligomer composed of large and small subunits.</text>
</comment>
<dbReference type="AlphaFoldDB" id="A0A6S6TZ47"/>
<dbReference type="EMBL" id="CACVAV010000361">
    <property type="protein sequence ID" value="CAA6823387.1"/>
    <property type="molecule type" value="Genomic_DNA"/>
</dbReference>
<dbReference type="HAMAP" id="MF_00337">
    <property type="entry name" value="Exonuc_7_S"/>
    <property type="match status" value="1"/>
</dbReference>
<keyword evidence="2 6" id="KW-0963">Cytoplasm</keyword>
<dbReference type="GO" id="GO:0009318">
    <property type="term" value="C:exodeoxyribonuclease VII complex"/>
    <property type="evidence" value="ECO:0007669"/>
    <property type="project" value="UniProtKB-UniRule"/>
</dbReference>
<name>A0A6S6TZ47_9GAMM</name>
<organism evidence="8">
    <name type="scientific">uncultured Thiotrichaceae bacterium</name>
    <dbReference type="NCBI Taxonomy" id="298394"/>
    <lineage>
        <taxon>Bacteria</taxon>
        <taxon>Pseudomonadati</taxon>
        <taxon>Pseudomonadota</taxon>
        <taxon>Gammaproteobacteria</taxon>
        <taxon>Thiotrichales</taxon>
        <taxon>Thiotrichaceae</taxon>
        <taxon>environmental samples</taxon>
    </lineage>
</organism>
<gene>
    <name evidence="6" type="primary">xseB</name>
    <name evidence="8" type="ORF">HELGO_WM23636</name>
</gene>
<keyword evidence="5 6" id="KW-0269">Exonuclease</keyword>
<dbReference type="GO" id="GO:0006308">
    <property type="term" value="P:DNA catabolic process"/>
    <property type="evidence" value="ECO:0007669"/>
    <property type="project" value="UniProtKB-UniRule"/>
</dbReference>
<dbReference type="InterPro" id="IPR037004">
    <property type="entry name" value="Exonuc_VII_ssu_sf"/>
</dbReference>
<evidence type="ECO:0000256" key="3">
    <source>
        <dbReference type="ARBA" id="ARBA00022722"/>
    </source>
</evidence>
<dbReference type="GO" id="GO:0005829">
    <property type="term" value="C:cytosol"/>
    <property type="evidence" value="ECO:0007669"/>
    <property type="project" value="TreeGrafter"/>
</dbReference>
<dbReference type="EC" id="3.1.11.6" evidence="6"/>
<dbReference type="PANTHER" id="PTHR34137:SF1">
    <property type="entry name" value="EXODEOXYRIBONUCLEASE 7 SMALL SUBUNIT"/>
    <property type="match status" value="1"/>
</dbReference>
<dbReference type="NCBIfam" id="NF002140">
    <property type="entry name" value="PRK00977.1-4"/>
    <property type="match status" value="1"/>
</dbReference>
<comment type="similarity">
    <text evidence="1 6">Belongs to the XseB family.</text>
</comment>
<protein>
    <recommendedName>
        <fullName evidence="6">Exodeoxyribonuclease 7 small subunit</fullName>
        <ecNumber evidence="6">3.1.11.6</ecNumber>
    </recommendedName>
    <alternativeName>
        <fullName evidence="6">Exodeoxyribonuclease VII small subunit</fullName>
        <shortName evidence="6">Exonuclease VII small subunit</shortName>
    </alternativeName>
</protein>
<keyword evidence="3 6" id="KW-0540">Nuclease</keyword>
<evidence type="ECO:0000256" key="2">
    <source>
        <dbReference type="ARBA" id="ARBA00022490"/>
    </source>
</evidence>
<dbReference type="InterPro" id="IPR003761">
    <property type="entry name" value="Exonuc_VII_S"/>
</dbReference>
<dbReference type="SUPFAM" id="SSF116842">
    <property type="entry name" value="XseB-like"/>
    <property type="match status" value="1"/>
</dbReference>
<evidence type="ECO:0000256" key="1">
    <source>
        <dbReference type="ARBA" id="ARBA00009998"/>
    </source>
</evidence>
<comment type="function">
    <text evidence="6">Bidirectionally degrades single-stranded DNA into large acid-insoluble oligonucleotides, which are then degraded further into small acid-soluble oligonucleotides.</text>
</comment>
<comment type="catalytic activity">
    <reaction evidence="6">
        <text>Exonucleolytic cleavage in either 5'- to 3'- or 3'- to 5'-direction to yield nucleoside 5'-phosphates.</text>
        <dbReference type="EC" id="3.1.11.6"/>
    </reaction>
</comment>